<feature type="binding site" evidence="7">
    <location>
        <position position="908"/>
    </location>
    <ligand>
        <name>Zn(2+)</name>
        <dbReference type="ChEBI" id="CHEBI:29105"/>
        <label>2</label>
    </ligand>
</feature>
<protein>
    <recommendedName>
        <fullName evidence="7">DNA-directed RNA polymerase subunit beta'</fullName>
        <shortName evidence="7">RNAP subunit beta'</shortName>
        <ecNumber evidence="7">2.7.7.6</ecNumber>
    </recommendedName>
    <alternativeName>
        <fullName evidence="7">RNA polymerase subunit beta'</fullName>
    </alternativeName>
    <alternativeName>
        <fullName evidence="7">Transcriptase subunit beta'</fullName>
    </alternativeName>
</protein>
<dbReference type="EMBL" id="MHUZ01000001">
    <property type="protein sequence ID" value="OHA86431.1"/>
    <property type="molecule type" value="Genomic_DNA"/>
</dbReference>
<dbReference type="PANTHER" id="PTHR19376">
    <property type="entry name" value="DNA-DIRECTED RNA POLYMERASE"/>
    <property type="match status" value="1"/>
</dbReference>
<gene>
    <name evidence="7" type="primary">rpoC</name>
    <name evidence="10" type="ORF">A2591_03215</name>
</gene>
<comment type="catalytic activity">
    <reaction evidence="6 7 8">
        <text>RNA(n) + a ribonucleoside 5'-triphosphate = RNA(n+1) + diphosphate</text>
        <dbReference type="Rhea" id="RHEA:21248"/>
        <dbReference type="Rhea" id="RHEA-COMP:14527"/>
        <dbReference type="Rhea" id="RHEA-COMP:17342"/>
        <dbReference type="ChEBI" id="CHEBI:33019"/>
        <dbReference type="ChEBI" id="CHEBI:61557"/>
        <dbReference type="ChEBI" id="CHEBI:140395"/>
        <dbReference type="EC" id="2.7.7.6"/>
    </reaction>
</comment>
<dbReference type="InterPro" id="IPR038120">
    <property type="entry name" value="Rpb1_funnel_sf"/>
</dbReference>
<feature type="binding site" evidence="7">
    <location>
        <position position="901"/>
    </location>
    <ligand>
        <name>Zn(2+)</name>
        <dbReference type="ChEBI" id="CHEBI:29105"/>
        <label>2</label>
    </ligand>
</feature>
<feature type="binding site" evidence="7">
    <location>
        <position position="65"/>
    </location>
    <ligand>
        <name>Zn(2+)</name>
        <dbReference type="ChEBI" id="CHEBI:29105"/>
        <label>1</label>
    </ligand>
</feature>
<proteinExistence type="inferred from homology"/>
<organism evidence="10 11">
    <name type="scientific">Candidatus Yonathbacteria bacterium RIFOXYD1_FULL_52_36</name>
    <dbReference type="NCBI Taxonomy" id="1802730"/>
    <lineage>
        <taxon>Bacteria</taxon>
        <taxon>Candidatus Yonathiibacteriota</taxon>
    </lineage>
</organism>
<dbReference type="STRING" id="1802730.A2591_03215"/>
<dbReference type="GO" id="GO:0000428">
    <property type="term" value="C:DNA-directed RNA polymerase complex"/>
    <property type="evidence" value="ECO:0007669"/>
    <property type="project" value="UniProtKB-KW"/>
</dbReference>
<evidence type="ECO:0000256" key="4">
    <source>
        <dbReference type="ARBA" id="ARBA00022723"/>
    </source>
</evidence>
<feature type="binding site" evidence="7">
    <location>
        <position position="829"/>
    </location>
    <ligand>
        <name>Zn(2+)</name>
        <dbReference type="ChEBI" id="CHEBI:29105"/>
        <label>2</label>
    </ligand>
</feature>
<dbReference type="Gene3D" id="4.10.860.120">
    <property type="entry name" value="RNA polymerase II, clamp domain"/>
    <property type="match status" value="1"/>
</dbReference>
<dbReference type="InterPro" id="IPR042102">
    <property type="entry name" value="RNA_pol_Rpb1_3_sf"/>
</dbReference>
<evidence type="ECO:0000259" key="9">
    <source>
        <dbReference type="SMART" id="SM00663"/>
    </source>
</evidence>
<dbReference type="HAMAP" id="MF_01322">
    <property type="entry name" value="RNApol_bact_RpoC"/>
    <property type="match status" value="1"/>
</dbReference>
<dbReference type="InterPro" id="IPR007066">
    <property type="entry name" value="RNA_pol_Rpb1_3"/>
</dbReference>
<comment type="function">
    <text evidence="7 8">DNA-dependent RNA polymerase catalyzes the transcription of DNA into RNA using the four ribonucleoside triphosphates as substrates.</text>
</comment>
<dbReference type="InterPro" id="IPR006592">
    <property type="entry name" value="RNA_pol_N"/>
</dbReference>
<feature type="binding site" evidence="7">
    <location>
        <position position="81"/>
    </location>
    <ligand>
        <name>Zn(2+)</name>
        <dbReference type="ChEBI" id="CHEBI:29105"/>
        <label>1</label>
    </ligand>
</feature>
<evidence type="ECO:0000256" key="7">
    <source>
        <dbReference type="HAMAP-Rule" id="MF_01322"/>
    </source>
</evidence>
<dbReference type="Gene3D" id="6.10.250.2940">
    <property type="match status" value="1"/>
</dbReference>
<keyword evidence="5 7" id="KW-0804">Transcription</keyword>
<feature type="binding site" evidence="7">
    <location>
        <position position="498"/>
    </location>
    <ligand>
        <name>Mg(2+)</name>
        <dbReference type="ChEBI" id="CHEBI:18420"/>
    </ligand>
</feature>
<dbReference type="Pfam" id="PF04997">
    <property type="entry name" value="RNA_pol_Rpb1_1"/>
    <property type="match status" value="1"/>
</dbReference>
<dbReference type="CDD" id="cd02655">
    <property type="entry name" value="RNAP_beta'_C"/>
    <property type="match status" value="1"/>
</dbReference>
<name>A0A1G2SPW5_9BACT</name>
<dbReference type="SUPFAM" id="SSF64484">
    <property type="entry name" value="beta and beta-prime subunits of DNA dependent RNA-polymerase"/>
    <property type="match status" value="1"/>
</dbReference>
<feature type="binding site" evidence="7">
    <location>
        <position position="911"/>
    </location>
    <ligand>
        <name>Zn(2+)</name>
        <dbReference type="ChEBI" id="CHEBI:29105"/>
        <label>2</label>
    </ligand>
</feature>
<feature type="binding site" evidence="7">
    <location>
        <position position="78"/>
    </location>
    <ligand>
        <name>Zn(2+)</name>
        <dbReference type="ChEBI" id="CHEBI:29105"/>
        <label>1</label>
    </ligand>
</feature>
<dbReference type="Proteomes" id="UP000178168">
    <property type="component" value="Unassembled WGS sequence"/>
</dbReference>
<dbReference type="PANTHER" id="PTHR19376:SF54">
    <property type="entry name" value="DNA-DIRECTED RNA POLYMERASE SUBUNIT BETA"/>
    <property type="match status" value="1"/>
</dbReference>
<dbReference type="SMART" id="SM00663">
    <property type="entry name" value="RPOLA_N"/>
    <property type="match status" value="1"/>
</dbReference>
<evidence type="ECO:0000256" key="1">
    <source>
        <dbReference type="ARBA" id="ARBA00022478"/>
    </source>
</evidence>
<feature type="binding site" evidence="7">
    <location>
        <position position="500"/>
    </location>
    <ligand>
        <name>Mg(2+)</name>
        <dbReference type="ChEBI" id="CHEBI:18420"/>
    </ligand>
</feature>
<dbReference type="Pfam" id="PF05000">
    <property type="entry name" value="RNA_pol_Rpb1_4"/>
    <property type="match status" value="1"/>
</dbReference>
<dbReference type="Gene3D" id="1.10.150.390">
    <property type="match status" value="1"/>
</dbReference>
<dbReference type="GO" id="GO:0003677">
    <property type="term" value="F:DNA binding"/>
    <property type="evidence" value="ECO:0007669"/>
    <property type="project" value="UniProtKB-UniRule"/>
</dbReference>
<dbReference type="InterPro" id="IPR007081">
    <property type="entry name" value="RNA_pol_Rpb1_5"/>
</dbReference>
<evidence type="ECO:0000313" key="10">
    <source>
        <dbReference type="EMBL" id="OHA86431.1"/>
    </source>
</evidence>
<reference evidence="10 11" key="1">
    <citation type="journal article" date="2016" name="Nat. Commun.">
        <title>Thousands of microbial genomes shed light on interconnected biogeochemical processes in an aquifer system.</title>
        <authorList>
            <person name="Anantharaman K."/>
            <person name="Brown C.T."/>
            <person name="Hug L.A."/>
            <person name="Sharon I."/>
            <person name="Castelle C.J."/>
            <person name="Probst A.J."/>
            <person name="Thomas B.C."/>
            <person name="Singh A."/>
            <person name="Wilkins M.J."/>
            <person name="Karaoz U."/>
            <person name="Brodie E.L."/>
            <person name="Williams K.H."/>
            <person name="Hubbard S.S."/>
            <person name="Banfield J.F."/>
        </authorList>
    </citation>
    <scope>NUCLEOTIDE SEQUENCE [LARGE SCALE GENOMIC DNA]</scope>
</reference>
<evidence type="ECO:0000256" key="8">
    <source>
        <dbReference type="RuleBase" id="RU004279"/>
    </source>
</evidence>
<dbReference type="GO" id="GO:0003899">
    <property type="term" value="F:DNA-directed RNA polymerase activity"/>
    <property type="evidence" value="ECO:0007669"/>
    <property type="project" value="UniProtKB-UniRule"/>
</dbReference>
<dbReference type="InterPro" id="IPR007080">
    <property type="entry name" value="RNA_pol_Rpb1_1"/>
</dbReference>
<dbReference type="EC" id="2.7.7.6" evidence="7"/>
<dbReference type="GO" id="GO:0000287">
    <property type="term" value="F:magnesium ion binding"/>
    <property type="evidence" value="ECO:0007669"/>
    <property type="project" value="UniProtKB-UniRule"/>
</dbReference>
<dbReference type="AlphaFoldDB" id="A0A1G2SPW5"/>
<comment type="caution">
    <text evidence="10">The sequence shown here is derived from an EMBL/GenBank/DDBJ whole genome shotgun (WGS) entry which is preliminary data.</text>
</comment>
<dbReference type="InterPro" id="IPR007083">
    <property type="entry name" value="RNA_pol_Rpb1_4"/>
</dbReference>
<comment type="similarity">
    <text evidence="7 8">Belongs to the RNA polymerase beta' chain family.</text>
</comment>
<feature type="binding site" evidence="7">
    <location>
        <position position="496"/>
    </location>
    <ligand>
        <name>Mg(2+)</name>
        <dbReference type="ChEBI" id="CHEBI:18420"/>
    </ligand>
</feature>
<dbReference type="Pfam" id="PF00623">
    <property type="entry name" value="RNA_pol_Rpb1_2"/>
    <property type="match status" value="2"/>
</dbReference>
<keyword evidence="3 7" id="KW-0548">Nucleotidyltransferase</keyword>
<keyword evidence="2 7" id="KW-0808">Transferase</keyword>
<dbReference type="Pfam" id="PF04983">
    <property type="entry name" value="RNA_pol_Rpb1_3"/>
    <property type="match status" value="1"/>
</dbReference>
<dbReference type="Gene3D" id="1.10.274.100">
    <property type="entry name" value="RNA polymerase Rpb1, domain 3"/>
    <property type="match status" value="2"/>
</dbReference>
<dbReference type="NCBIfam" id="TIGR02386">
    <property type="entry name" value="rpoC_TIGR"/>
    <property type="match status" value="1"/>
</dbReference>
<dbReference type="GO" id="GO:0006351">
    <property type="term" value="P:DNA-templated transcription"/>
    <property type="evidence" value="ECO:0007669"/>
    <property type="project" value="UniProtKB-UniRule"/>
</dbReference>
<comment type="cofactor">
    <cofactor evidence="7">
        <name>Zn(2+)</name>
        <dbReference type="ChEBI" id="CHEBI:29105"/>
    </cofactor>
    <text evidence="7">Binds 2 Zn(2+) ions per subunit.</text>
</comment>
<comment type="subunit">
    <text evidence="7">The RNAP catalytic core consists of 2 alpha, 1 beta, 1 beta' and 1 omega subunit. When a sigma factor is associated with the core the holoenzyme is formed, which can initiate transcription.</text>
</comment>
<evidence type="ECO:0000256" key="5">
    <source>
        <dbReference type="ARBA" id="ARBA00023163"/>
    </source>
</evidence>
<keyword evidence="1 7" id="KW-0240">DNA-directed RNA polymerase</keyword>
<feature type="domain" description="RNA polymerase N-terminal" evidence="9">
    <location>
        <begin position="268"/>
        <end position="550"/>
    </location>
</feature>
<sequence length="1217" mass="135310">MTQREQKLDFNTIFLKLASPERVKEWSFGEVTKPETINYRTQRSERGGLFDERIFGPEKDYECYCGKYKRIRYKNIVCEKCGVEVTRSIVRRERMGHIELASPVAHIWFLRSVPSRIGLLLNIPIADLEKVIYFAGYIVTKVNQAEKESIMKRIDSEYKSKVKPLENEESREKMRELLENAKNEVESIREGAVIDEVLYHKYSLKYGTMFEAGIGAEAIFNIFKGLDLTVLIANLETALEKAGAAERAKLNKRLSLARTMSRANVRPEWMFMTVLPIIPPAIRPMVALEGGRHATSDVNDLYRRVINRNNRLKKLKEIGAPDVILRNEKRILQEAVDSLIDNSIRRTQSVAMNAAQKRTLKSLSDNLKGKQGLFRQNLLGKRVDYSGRSVIVIGSSLNLNQCGLPKHMALELFRPFVISKILERELAYNIRGAGRLIDEGAPEVWAILEEVIEGKYVLLNRAPTLHRLGIQAFNPILIEGNAIQVHPLVCKAFNADFDGDQMAVHVPLSREAQEEARTLMAANKNLLGPGSGDPIVEPRLDIILGCYWMTTVLDGEPGEGKIFATPNNAIMAYDFGQVGFRAKIKVLGTDSHKYVNFNGQIFETSVGRLLFNSVFPEDYPYVNHEMTVKDLASVVDDLINRYGLDGTPKILDKIKNFGFKYATKSGTSWGIDEVKVPKEKPEIVARARAAAAKVLDQYHEGLLSEDERFRKVVEVWQGARNEIEKVMPSTLDPRGSVYDMMRSGARGSISQIVNMAGMKGLIINTAGRVIDFPIIPSSKEGFSPIEYFVSTHGSRKGLADTALNTAKAGYLTRRLVDVAQDAIITEDDCGEKEGKVVRKENLIGFEIPISRGVRGRVLAKDIVDSNGTTLFKRGHLVTKLDARDIEKMGVTEAVVRSPLTCKSLRGICRKCYGADLGRNQLVELGEAVGIVAAQAIGEPGTQLTMRTFHAGGIASVGGDITAGLPRVEEIFERRMPKTPAVVNHGEGQVLSVETHEKERIITMLPDVGAKGKKPAATEYSVPIRRIPVVKVGDRVKAGELLTDGSADIAEVFEYGGKDMAENYVINEVSKIYELQGATIARKHIEVIIRQMFMRRKVKDAGDTRLPVGRIIEYSALIEENERVDAEGGEKAKVEPVVLGISEVALTTRSWLSAASFENTTRVLIDASLRGAKDKLRGLKENVIIGRLIPAGTGYRAHLIAEAEAREEGAPESEEEKA</sequence>
<dbReference type="Gene3D" id="2.40.40.20">
    <property type="match status" value="1"/>
</dbReference>
<dbReference type="Gene3D" id="1.10.132.30">
    <property type="match status" value="1"/>
</dbReference>
<dbReference type="InterPro" id="IPR045867">
    <property type="entry name" value="DNA-dir_RpoC_beta_prime"/>
</dbReference>
<dbReference type="Gene3D" id="1.10.1790.20">
    <property type="match status" value="1"/>
</dbReference>
<evidence type="ECO:0000256" key="2">
    <source>
        <dbReference type="ARBA" id="ARBA00022679"/>
    </source>
</evidence>
<keyword evidence="4 7" id="KW-0479">Metal-binding</keyword>
<keyword evidence="7" id="KW-0460">Magnesium</keyword>
<evidence type="ECO:0000256" key="3">
    <source>
        <dbReference type="ARBA" id="ARBA00022695"/>
    </source>
</evidence>
<dbReference type="CDD" id="cd01609">
    <property type="entry name" value="RNAP_beta'_N"/>
    <property type="match status" value="1"/>
</dbReference>
<comment type="cofactor">
    <cofactor evidence="7">
        <name>Mg(2+)</name>
        <dbReference type="ChEBI" id="CHEBI:18420"/>
    </cofactor>
    <text evidence="7">Binds 1 Mg(2+) ion per subunit.</text>
</comment>
<evidence type="ECO:0000256" key="6">
    <source>
        <dbReference type="ARBA" id="ARBA00048552"/>
    </source>
</evidence>
<accession>A0A1G2SPW5</accession>
<dbReference type="InterPro" id="IPR000722">
    <property type="entry name" value="RNA_pol_asu"/>
</dbReference>
<feature type="binding site" evidence="7">
    <location>
        <position position="63"/>
    </location>
    <ligand>
        <name>Zn(2+)</name>
        <dbReference type="ChEBI" id="CHEBI:29105"/>
        <label>1</label>
    </ligand>
</feature>
<dbReference type="Gene3D" id="2.40.50.100">
    <property type="match status" value="1"/>
</dbReference>
<keyword evidence="7" id="KW-0862">Zinc</keyword>
<dbReference type="InterPro" id="IPR044893">
    <property type="entry name" value="RNA_pol_Rpb1_clamp_domain"/>
</dbReference>
<dbReference type="InterPro" id="IPR012754">
    <property type="entry name" value="DNA-dir_RpoC_beta_prime_bact"/>
</dbReference>
<dbReference type="Gene3D" id="1.10.40.90">
    <property type="match status" value="1"/>
</dbReference>
<dbReference type="Pfam" id="PF04998">
    <property type="entry name" value="RNA_pol_Rpb1_5"/>
    <property type="match status" value="1"/>
</dbReference>
<dbReference type="GO" id="GO:0008270">
    <property type="term" value="F:zinc ion binding"/>
    <property type="evidence" value="ECO:0007669"/>
    <property type="project" value="UniProtKB-UniRule"/>
</dbReference>
<evidence type="ECO:0000313" key="11">
    <source>
        <dbReference type="Proteomes" id="UP000178168"/>
    </source>
</evidence>